<dbReference type="GO" id="GO:0003700">
    <property type="term" value="F:DNA-binding transcription factor activity"/>
    <property type="evidence" value="ECO:0007669"/>
    <property type="project" value="TreeGrafter"/>
</dbReference>
<dbReference type="InterPro" id="IPR001647">
    <property type="entry name" value="HTH_TetR"/>
</dbReference>
<evidence type="ECO:0000256" key="1">
    <source>
        <dbReference type="ARBA" id="ARBA00023015"/>
    </source>
</evidence>
<dbReference type="RefSeq" id="WP_102269735.1">
    <property type="nucleotide sequence ID" value="NZ_MCSH01000192.1"/>
</dbReference>
<dbReference type="EMBL" id="MCSI01000127">
    <property type="protein sequence ID" value="PME62567.1"/>
    <property type="molecule type" value="Genomic_DNA"/>
</dbReference>
<name>A0A2N7BSH3_9VIBR</name>
<dbReference type="PANTHER" id="PTHR30055">
    <property type="entry name" value="HTH-TYPE TRANSCRIPTIONAL REGULATOR RUTR"/>
    <property type="match status" value="1"/>
</dbReference>
<keyword evidence="2 4" id="KW-0238">DNA-binding</keyword>
<dbReference type="Proteomes" id="UP000235778">
    <property type="component" value="Unassembled WGS sequence"/>
</dbReference>
<organism evidence="6 7">
    <name type="scientific">Vibrio lentus</name>
    <dbReference type="NCBI Taxonomy" id="136468"/>
    <lineage>
        <taxon>Bacteria</taxon>
        <taxon>Pseudomonadati</taxon>
        <taxon>Pseudomonadota</taxon>
        <taxon>Gammaproteobacteria</taxon>
        <taxon>Vibrionales</taxon>
        <taxon>Vibrionaceae</taxon>
        <taxon>Vibrio</taxon>
    </lineage>
</organism>
<dbReference type="Pfam" id="PF14246">
    <property type="entry name" value="TetR_C_7"/>
    <property type="match status" value="1"/>
</dbReference>
<evidence type="ECO:0000313" key="6">
    <source>
        <dbReference type="EMBL" id="PME62567.1"/>
    </source>
</evidence>
<dbReference type="Pfam" id="PF00440">
    <property type="entry name" value="TetR_N"/>
    <property type="match status" value="1"/>
</dbReference>
<protein>
    <submittedName>
        <fullName evidence="6">TetR family transcriptional regulator</fullName>
    </submittedName>
</protein>
<proteinExistence type="predicted"/>
<dbReference type="InterPro" id="IPR039536">
    <property type="entry name" value="TetR_C_Proteobacteria"/>
</dbReference>
<evidence type="ECO:0000313" key="7">
    <source>
        <dbReference type="Proteomes" id="UP000235778"/>
    </source>
</evidence>
<dbReference type="GO" id="GO:0000976">
    <property type="term" value="F:transcription cis-regulatory region binding"/>
    <property type="evidence" value="ECO:0007669"/>
    <property type="project" value="TreeGrafter"/>
</dbReference>
<evidence type="ECO:0000259" key="5">
    <source>
        <dbReference type="PROSITE" id="PS50977"/>
    </source>
</evidence>
<evidence type="ECO:0000256" key="3">
    <source>
        <dbReference type="ARBA" id="ARBA00023163"/>
    </source>
</evidence>
<dbReference type="InterPro" id="IPR009057">
    <property type="entry name" value="Homeodomain-like_sf"/>
</dbReference>
<dbReference type="SUPFAM" id="SSF46689">
    <property type="entry name" value="Homeodomain-like"/>
    <property type="match status" value="1"/>
</dbReference>
<reference evidence="7" key="1">
    <citation type="submission" date="2016-07" db="EMBL/GenBank/DDBJ databases">
        <title>Nontailed viruses are major unrecognized killers of bacteria in the ocean.</title>
        <authorList>
            <person name="Kauffman K."/>
            <person name="Hussain F."/>
            <person name="Yang J."/>
            <person name="Arevalo P."/>
            <person name="Brown J."/>
            <person name="Cutler M."/>
            <person name="Kelly L."/>
            <person name="Polz M.F."/>
        </authorList>
    </citation>
    <scope>NUCLEOTIDE SEQUENCE [LARGE SCALE GENOMIC DNA]</scope>
    <source>
        <strain evidence="7">10N.286.55.C1</strain>
    </source>
</reference>
<evidence type="ECO:0000256" key="4">
    <source>
        <dbReference type="PROSITE-ProRule" id="PRU00335"/>
    </source>
</evidence>
<keyword evidence="1" id="KW-0805">Transcription regulation</keyword>
<comment type="caution">
    <text evidence="6">The sequence shown here is derived from an EMBL/GenBank/DDBJ whole genome shotgun (WGS) entry which is preliminary data.</text>
</comment>
<dbReference type="Gene3D" id="1.10.357.10">
    <property type="entry name" value="Tetracycline Repressor, domain 2"/>
    <property type="match status" value="1"/>
</dbReference>
<sequence>MSKIEQNKEKKRQAILKAAKAVFLAEGFTLASMDVIASEAQMTKQTLYRYFSSKDVLFKATLQQMGAQFDEHSVEQLKISDNYQALYGFATAFLAFHLSDEHIATLKLLIAENGKSPAILESFMSVGENETDIALAQFFTDRFDIEDVATKVTLWTGMLLSLRSGVLMGMAKPNLQDIEQHARASTEFLLAALSTD</sequence>
<dbReference type="AlphaFoldDB" id="A0A2N7BSH3"/>
<feature type="DNA-binding region" description="H-T-H motif" evidence="4">
    <location>
        <begin position="32"/>
        <end position="51"/>
    </location>
</feature>
<dbReference type="PANTHER" id="PTHR30055:SF146">
    <property type="entry name" value="HTH-TYPE TRANSCRIPTIONAL DUAL REGULATOR CECR"/>
    <property type="match status" value="1"/>
</dbReference>
<feature type="domain" description="HTH tetR-type" evidence="5">
    <location>
        <begin position="9"/>
        <end position="69"/>
    </location>
</feature>
<dbReference type="PRINTS" id="PR00455">
    <property type="entry name" value="HTHTETR"/>
</dbReference>
<keyword evidence="3" id="KW-0804">Transcription</keyword>
<accession>A0A2N7BSH3</accession>
<dbReference type="FunFam" id="1.10.10.60:FF:000141">
    <property type="entry name" value="TetR family transcriptional regulator"/>
    <property type="match status" value="1"/>
</dbReference>
<dbReference type="PROSITE" id="PS50977">
    <property type="entry name" value="HTH_TETR_2"/>
    <property type="match status" value="1"/>
</dbReference>
<evidence type="ECO:0000256" key="2">
    <source>
        <dbReference type="ARBA" id="ARBA00023125"/>
    </source>
</evidence>
<dbReference type="InterPro" id="IPR050109">
    <property type="entry name" value="HTH-type_TetR-like_transc_reg"/>
</dbReference>
<gene>
    <name evidence="6" type="ORF">BCV30_10110</name>
</gene>